<evidence type="ECO:0000256" key="2">
    <source>
        <dbReference type="ARBA" id="ARBA00022771"/>
    </source>
</evidence>
<dbReference type="SUPFAM" id="SSF57716">
    <property type="entry name" value="Glucocorticoid receptor-like (DNA-binding domain)"/>
    <property type="match status" value="1"/>
</dbReference>
<sequence length="140" mass="16345">MSPRCVARGCNNGKGERNCLSVSYFKFPLRNPILLKIWLRKINRKYFKPTVRSRLCSDHFEQNCFGYSSTNRRILKHNSIPTKFLNWEQRPFRRVSKTCLEPSDSRPCLVPSDLDPCLVPSDLSPCLVPSDLTLVWYHQI</sequence>
<dbReference type="InterPro" id="IPR026516">
    <property type="entry name" value="THAP1/10"/>
</dbReference>
<dbReference type="SMART" id="SM00692">
    <property type="entry name" value="DM3"/>
    <property type="match status" value="1"/>
</dbReference>
<dbReference type="GO" id="GO:0008270">
    <property type="term" value="F:zinc ion binding"/>
    <property type="evidence" value="ECO:0007669"/>
    <property type="project" value="UniProtKB-KW"/>
</dbReference>
<dbReference type="Pfam" id="PF05485">
    <property type="entry name" value="THAP"/>
    <property type="match status" value="1"/>
</dbReference>
<organism evidence="7 8">
    <name type="scientific">Trichonephila clavata</name>
    <name type="common">Joro spider</name>
    <name type="synonym">Nephila clavata</name>
    <dbReference type="NCBI Taxonomy" id="2740835"/>
    <lineage>
        <taxon>Eukaryota</taxon>
        <taxon>Metazoa</taxon>
        <taxon>Ecdysozoa</taxon>
        <taxon>Arthropoda</taxon>
        <taxon>Chelicerata</taxon>
        <taxon>Arachnida</taxon>
        <taxon>Araneae</taxon>
        <taxon>Araneomorphae</taxon>
        <taxon>Entelegynae</taxon>
        <taxon>Araneoidea</taxon>
        <taxon>Nephilidae</taxon>
        <taxon>Trichonephila</taxon>
    </lineage>
</organism>
<keyword evidence="3" id="KW-0862">Zinc</keyword>
<evidence type="ECO:0000313" key="8">
    <source>
        <dbReference type="Proteomes" id="UP000887116"/>
    </source>
</evidence>
<evidence type="ECO:0000256" key="4">
    <source>
        <dbReference type="ARBA" id="ARBA00023125"/>
    </source>
</evidence>
<feature type="domain" description="THAP-type" evidence="6">
    <location>
        <begin position="1"/>
        <end position="84"/>
    </location>
</feature>
<dbReference type="PANTHER" id="PTHR46600:SF11">
    <property type="entry name" value="THAP DOMAIN-CONTAINING PROTEIN 10"/>
    <property type="match status" value="1"/>
</dbReference>
<keyword evidence="1" id="KW-0479">Metal-binding</keyword>
<accession>A0A8X6FJR3</accession>
<dbReference type="GO" id="GO:0043565">
    <property type="term" value="F:sequence-specific DNA binding"/>
    <property type="evidence" value="ECO:0007669"/>
    <property type="project" value="InterPro"/>
</dbReference>
<keyword evidence="4 5" id="KW-0238">DNA-binding</keyword>
<dbReference type="AlphaFoldDB" id="A0A8X6FJR3"/>
<dbReference type="Proteomes" id="UP000887116">
    <property type="component" value="Unassembled WGS sequence"/>
</dbReference>
<evidence type="ECO:0000256" key="3">
    <source>
        <dbReference type="ARBA" id="ARBA00022833"/>
    </source>
</evidence>
<dbReference type="EMBL" id="BMAO01012352">
    <property type="protein sequence ID" value="GFQ80774.1"/>
    <property type="molecule type" value="Genomic_DNA"/>
</dbReference>
<evidence type="ECO:0000256" key="5">
    <source>
        <dbReference type="PROSITE-ProRule" id="PRU00309"/>
    </source>
</evidence>
<protein>
    <submittedName>
        <fullName evidence="7">THAP domain-containing protein 3</fullName>
    </submittedName>
</protein>
<dbReference type="SMART" id="SM00980">
    <property type="entry name" value="THAP"/>
    <property type="match status" value="1"/>
</dbReference>
<reference evidence="7" key="1">
    <citation type="submission" date="2020-07" db="EMBL/GenBank/DDBJ databases">
        <title>Multicomponent nature underlies the extraordinary mechanical properties of spider dragline silk.</title>
        <authorList>
            <person name="Kono N."/>
            <person name="Nakamura H."/>
            <person name="Mori M."/>
            <person name="Yoshida Y."/>
            <person name="Ohtoshi R."/>
            <person name="Malay A.D."/>
            <person name="Moran D.A.P."/>
            <person name="Tomita M."/>
            <person name="Numata K."/>
            <person name="Arakawa K."/>
        </authorList>
    </citation>
    <scope>NUCLEOTIDE SEQUENCE</scope>
</reference>
<evidence type="ECO:0000313" key="7">
    <source>
        <dbReference type="EMBL" id="GFQ80774.1"/>
    </source>
</evidence>
<dbReference type="PANTHER" id="PTHR46600">
    <property type="entry name" value="THAP DOMAIN-CONTAINING"/>
    <property type="match status" value="1"/>
</dbReference>
<keyword evidence="8" id="KW-1185">Reference proteome</keyword>
<evidence type="ECO:0000259" key="6">
    <source>
        <dbReference type="PROSITE" id="PS50950"/>
    </source>
</evidence>
<dbReference type="PROSITE" id="PS50950">
    <property type="entry name" value="ZF_THAP"/>
    <property type="match status" value="1"/>
</dbReference>
<gene>
    <name evidence="7" type="primary">NCL1_30136</name>
    <name evidence="7" type="ORF">TNCT_333461</name>
</gene>
<proteinExistence type="predicted"/>
<evidence type="ECO:0000256" key="1">
    <source>
        <dbReference type="ARBA" id="ARBA00022723"/>
    </source>
</evidence>
<name>A0A8X6FJR3_TRICU</name>
<dbReference type="InterPro" id="IPR006612">
    <property type="entry name" value="THAP_Znf"/>
</dbReference>
<dbReference type="OrthoDB" id="6435331at2759"/>
<comment type="caution">
    <text evidence="7">The sequence shown here is derived from an EMBL/GenBank/DDBJ whole genome shotgun (WGS) entry which is preliminary data.</text>
</comment>
<keyword evidence="2 5" id="KW-0863">Zinc-finger</keyword>